<dbReference type="InterPro" id="IPR041519">
    <property type="entry name" value="HEPN_RiboL-PSP"/>
</dbReference>
<comment type="caution">
    <text evidence="2">The sequence shown here is derived from an EMBL/GenBank/DDBJ whole genome shotgun (WGS) entry which is preliminary data.</text>
</comment>
<evidence type="ECO:0000259" key="1">
    <source>
        <dbReference type="Pfam" id="PF18735"/>
    </source>
</evidence>
<organism evidence="2 3">
    <name type="scientific">Listeria seeligeri</name>
    <dbReference type="NCBI Taxonomy" id="1640"/>
    <lineage>
        <taxon>Bacteria</taxon>
        <taxon>Bacillati</taxon>
        <taxon>Bacillota</taxon>
        <taxon>Bacilli</taxon>
        <taxon>Bacillales</taxon>
        <taxon>Listeriaceae</taxon>
        <taxon>Listeria</taxon>
    </lineage>
</organism>
<evidence type="ECO:0000313" key="3">
    <source>
        <dbReference type="Proteomes" id="UP000033536"/>
    </source>
</evidence>
<evidence type="ECO:0000313" key="2">
    <source>
        <dbReference type="EMBL" id="KKD46291.1"/>
    </source>
</evidence>
<keyword evidence="3" id="KW-1185">Reference proteome</keyword>
<dbReference type="EMBL" id="JYOM01000012">
    <property type="protein sequence ID" value="KKD46291.1"/>
    <property type="molecule type" value="Genomic_DNA"/>
</dbReference>
<dbReference type="Pfam" id="PF18735">
    <property type="entry name" value="HEPN_RiboL-PSP"/>
    <property type="match status" value="1"/>
</dbReference>
<gene>
    <name evidence="2" type="ORF">UQ68_07425</name>
</gene>
<sequence>MNKIDVMSQIEEELTWRIDEFYFFKNQLSKIEKESDRDRYRKSLVVMLYSYYEGFCKSGFKVYVNAINSEKLPRSEVNIFIRTVSLNDIFLEYGNESQKDIRFKKQLPEDKKLHKYSRQITFLEQFSIFLNEIVNIPDEVVDTESNLNPIVLKKILYRLGFPFENIELLENTINKLLNYRNGIAHGSHKIGINEQAYKELEEDVINLMQSVRKIIIDAIQYDLFLKEKE</sequence>
<accession>A0ABR5E8B1</accession>
<protein>
    <recommendedName>
        <fullName evidence="1">RiboL-PSP-HEPN domain-containing protein</fullName>
    </recommendedName>
</protein>
<feature type="domain" description="RiboL-PSP-HEPN" evidence="1">
    <location>
        <begin position="12"/>
        <end position="216"/>
    </location>
</feature>
<proteinExistence type="predicted"/>
<dbReference type="RefSeq" id="WP_003745093.1">
    <property type="nucleotide sequence ID" value="NZ_JAASVV010000002.1"/>
</dbReference>
<reference evidence="2 3" key="1">
    <citation type="submission" date="2015-02" db="EMBL/GenBank/DDBJ databases">
        <title>Sequencing of Listeria spp. dairy environmental strains.</title>
        <authorList>
            <person name="Muhterem-Uyar M."/>
            <person name="Wagner M."/>
            <person name="Schmitz-Esser S."/>
            <person name="Stessl B."/>
        </authorList>
    </citation>
    <scope>NUCLEOTIDE SEQUENCE [LARGE SCALE GENOMIC DNA]</scope>
    <source>
        <strain evidence="2 3">7KSM</strain>
    </source>
</reference>
<dbReference type="Proteomes" id="UP000033536">
    <property type="component" value="Unassembled WGS sequence"/>
</dbReference>
<name>A0ABR5E8B1_LISSE</name>